<organism evidence="2 3">
    <name type="scientific">Roseateles saccharophilus</name>
    <name type="common">Pseudomonas saccharophila</name>
    <dbReference type="NCBI Taxonomy" id="304"/>
    <lineage>
        <taxon>Bacteria</taxon>
        <taxon>Pseudomonadati</taxon>
        <taxon>Pseudomonadota</taxon>
        <taxon>Betaproteobacteria</taxon>
        <taxon>Burkholderiales</taxon>
        <taxon>Sphaerotilaceae</taxon>
        <taxon>Roseateles</taxon>
    </lineage>
</organism>
<comment type="caution">
    <text evidence="2">The sequence shown here is derived from an EMBL/GenBank/DDBJ whole genome shotgun (WGS) entry which is preliminary data.</text>
</comment>
<name>A0A4R3UNS0_ROSSA</name>
<gene>
    <name evidence="2" type="ORF">EV671_10238</name>
</gene>
<protein>
    <submittedName>
        <fullName evidence="2">Uncharacterized protein</fullName>
    </submittedName>
</protein>
<dbReference type="OrthoDB" id="9148571at2"/>
<evidence type="ECO:0000313" key="2">
    <source>
        <dbReference type="EMBL" id="TCU92143.1"/>
    </source>
</evidence>
<feature type="region of interest" description="Disordered" evidence="1">
    <location>
        <begin position="513"/>
        <end position="533"/>
    </location>
</feature>
<dbReference type="RefSeq" id="WP_132573999.1">
    <property type="nucleotide sequence ID" value="NZ_CBCSGL010000020.1"/>
</dbReference>
<reference evidence="2 3" key="1">
    <citation type="submission" date="2019-03" db="EMBL/GenBank/DDBJ databases">
        <title>Genomic Encyclopedia of Type Strains, Phase IV (KMG-IV): sequencing the most valuable type-strain genomes for metagenomic binning, comparative biology and taxonomic classification.</title>
        <authorList>
            <person name="Goeker M."/>
        </authorList>
    </citation>
    <scope>NUCLEOTIDE SEQUENCE [LARGE SCALE GENOMIC DNA]</scope>
    <source>
        <strain evidence="2 3">DSM 654</strain>
    </source>
</reference>
<proteinExistence type="predicted"/>
<dbReference type="Proteomes" id="UP000295110">
    <property type="component" value="Unassembled WGS sequence"/>
</dbReference>
<dbReference type="EMBL" id="SMBU01000023">
    <property type="protein sequence ID" value="TCU92143.1"/>
    <property type="molecule type" value="Genomic_DNA"/>
</dbReference>
<feature type="compositionally biased region" description="Pro residues" evidence="1">
    <location>
        <begin position="519"/>
        <end position="530"/>
    </location>
</feature>
<evidence type="ECO:0000256" key="1">
    <source>
        <dbReference type="SAM" id="MobiDB-lite"/>
    </source>
</evidence>
<sequence>MALSDVRLSLLAFPQQWDGARLHARLLLLPTGNPTLPPMPSVGLPAFAGTSWALRARVLPGWDSLLGPDPGGTPGIVDHGFAADAPAGASELFQALGVNFPIVDAAPTSVRRSRLGASSVRKHLPPSYTSAFAFERPGPGTSTGNEFGCALREVVGAQPGDAPPPPSVTWGAVLSFALRQPLLARALGLIHDFSVALEASPTLDGGGWLYVELDPAGAVHPVGADTLRRYAARLPVLEPGKPRTLFGAVLFPVGLAGATSYDQPLAEAALYDDGFAKIVHAAQATTSDAASSGHNELRPSTDVGLDLGWDDEQVTLWLNRQLAALRVRLEPGTSGPAEAPLGVGGYRIDVREAAGEGDWTSLCEAFSVDSTGERAPLRFPPAPAAAVFEADFTGELTVEPTPVRSLHATDSGAWLPQHFARWQDRSLVVGDTTLYELALAASAPPAKAAGAPTYGAALPRVRLRYGRQYDFRCRLADLCGGGPRVSDQATNPAPHAVATTRFLRHLAPKSLRVDTDVPRPLPGQGNPPPSTVQRVDLRRPLIGYPEMVFAGIDDPAAVAQLLADAAGARAALAAVGAGDPDVTAVHVSVQVRAPAHDPGPALPPRDGDFRVLYEVELPLPPFDPLQPFDPGAPLSLSLDYRDVHDVATMAPAAPGATTLPLPRARDVRLRLTPLCADKPGYFATAAARRGLTVDLQTRADAVDESPLFVPNAPQVELNALLLQPGPDLLRRVADHLDLASSGLELAARPGQRVAFGASAALRHSLAGDGGSLALASEADLLGRWIAVIQLELDRDWTWDGLDDVGIAVQRRDSPGGALQEVGRLQLPFTVARAALAGPDVAGQDRRARTRLVFFDLIDPQPPAGAFPDTLSPQWVLQARLRHLPAALARTFDIRLPVAAAPRQAPQLVAAGIALSPYRHNAAYASSDARRRVLWFEFAEPVADPNDALFARVLSYGPDPLLSGALTHLLVPVPDVPIGPTTWFDIIESLLPNPPEPAPLAIDPEPMRVIVPGQAEDRSGLNAMQPMQAETPAPGAKARHFIVPLPPAVDEDADELFGFWTYEIRIGHRDVWSTAQARFGRPLVVKGVQHPAPPLHCTSFRAPPLATMPARIIASAPYATAVYQGDRLTRAVAGDPRTRIWFLLYAQAMQADGSERRNILLARTPGVPRLPEQAVGAQVAGAREVQGVGVFWLPRVEQALQDLALAPDTPLSVIAVELLPGDHLVQYSRPLPSTDGQSAGQSLYFTVDVPMGSTAPAQDAVSRLGVAADPTDDPLGGDLGTAASRRILRCSPLTAVAPSC</sequence>
<accession>A0A4R3UNS0</accession>
<evidence type="ECO:0000313" key="3">
    <source>
        <dbReference type="Proteomes" id="UP000295110"/>
    </source>
</evidence>
<keyword evidence="3" id="KW-1185">Reference proteome</keyword>